<keyword evidence="14" id="KW-1185">Reference proteome</keyword>
<keyword evidence="8 11" id="KW-0406">Ion transport</keyword>
<dbReference type="InterPro" id="IPR023011">
    <property type="entry name" value="ATP_synth_F0_asu_AS"/>
</dbReference>
<dbReference type="PRINTS" id="PR00123">
    <property type="entry name" value="ATPASEA"/>
</dbReference>
<reference evidence="13 14" key="1">
    <citation type="journal article" date="2019" name="Int. J. Syst. Evol. Microbiol.">
        <title>The Global Catalogue of Microorganisms (GCM) 10K type strain sequencing project: providing services to taxonomists for standard genome sequencing and annotation.</title>
        <authorList>
            <consortium name="The Broad Institute Genomics Platform"/>
            <consortium name="The Broad Institute Genome Sequencing Center for Infectious Disease"/>
            <person name="Wu L."/>
            <person name="Ma J."/>
        </authorList>
    </citation>
    <scope>NUCLEOTIDE SEQUENCE [LARGE SCALE GENOMIC DNA]</scope>
    <source>
        <strain evidence="13 14">JCM 15592</strain>
    </source>
</reference>
<comment type="function">
    <text evidence="11 12">Key component of the proton channel; it plays a direct role in the translocation of protons across the membrane.</text>
</comment>
<comment type="subcellular location">
    <subcellularLocation>
        <location evidence="11 12">Cell membrane</location>
        <topology evidence="11 12">Multi-pass membrane protein</topology>
    </subcellularLocation>
    <subcellularLocation>
        <location evidence="1">Membrane</location>
        <topology evidence="1">Multi-pass membrane protein</topology>
    </subcellularLocation>
</comment>
<dbReference type="InterPro" id="IPR000568">
    <property type="entry name" value="ATP_synth_F0_asu"/>
</dbReference>
<dbReference type="EMBL" id="BAAAPO010000042">
    <property type="protein sequence ID" value="GAA1802417.1"/>
    <property type="molecule type" value="Genomic_DNA"/>
</dbReference>
<dbReference type="PANTHER" id="PTHR11410:SF0">
    <property type="entry name" value="ATP SYNTHASE SUBUNIT A"/>
    <property type="match status" value="1"/>
</dbReference>
<dbReference type="PROSITE" id="PS00449">
    <property type="entry name" value="ATPASE_A"/>
    <property type="match status" value="1"/>
</dbReference>
<feature type="transmembrane region" description="Helical" evidence="11">
    <location>
        <begin position="133"/>
        <end position="152"/>
    </location>
</feature>
<evidence type="ECO:0000313" key="13">
    <source>
        <dbReference type="EMBL" id="GAA1802417.1"/>
    </source>
</evidence>
<feature type="transmembrane region" description="Helical" evidence="11">
    <location>
        <begin position="231"/>
        <end position="254"/>
    </location>
</feature>
<feature type="transmembrane region" description="Helical" evidence="11">
    <location>
        <begin position="41"/>
        <end position="63"/>
    </location>
</feature>
<evidence type="ECO:0000256" key="9">
    <source>
        <dbReference type="ARBA" id="ARBA00023136"/>
    </source>
</evidence>
<evidence type="ECO:0000256" key="6">
    <source>
        <dbReference type="ARBA" id="ARBA00022781"/>
    </source>
</evidence>
<dbReference type="Pfam" id="PF00119">
    <property type="entry name" value="ATP-synt_A"/>
    <property type="match status" value="1"/>
</dbReference>
<keyword evidence="6 11" id="KW-0375">Hydrogen ion transport</keyword>
<keyword evidence="5 11" id="KW-0812">Transmembrane</keyword>
<evidence type="ECO:0000256" key="10">
    <source>
        <dbReference type="ARBA" id="ARBA00023310"/>
    </source>
</evidence>
<evidence type="ECO:0000256" key="2">
    <source>
        <dbReference type="ARBA" id="ARBA00006810"/>
    </source>
</evidence>
<organism evidence="13 14">
    <name type="scientific">Nostocoides veronense</name>
    <dbReference type="NCBI Taxonomy" id="330836"/>
    <lineage>
        <taxon>Bacteria</taxon>
        <taxon>Bacillati</taxon>
        <taxon>Actinomycetota</taxon>
        <taxon>Actinomycetes</taxon>
        <taxon>Micrococcales</taxon>
        <taxon>Intrasporangiaceae</taxon>
        <taxon>Nostocoides</taxon>
    </lineage>
</organism>
<dbReference type="Gene3D" id="1.20.120.220">
    <property type="entry name" value="ATP synthase, F0 complex, subunit A"/>
    <property type="match status" value="1"/>
</dbReference>
<keyword evidence="11" id="KW-1003">Cell membrane</keyword>
<dbReference type="InterPro" id="IPR045083">
    <property type="entry name" value="ATP_synth_F0_asu_bact/mt"/>
</dbReference>
<feature type="transmembrane region" description="Helical" evidence="11">
    <location>
        <begin position="197"/>
        <end position="219"/>
    </location>
</feature>
<feature type="transmembrane region" description="Helical" evidence="11">
    <location>
        <begin position="173"/>
        <end position="191"/>
    </location>
</feature>
<comment type="similarity">
    <text evidence="2 11 12">Belongs to the ATPase A chain family.</text>
</comment>
<evidence type="ECO:0000313" key="14">
    <source>
        <dbReference type="Proteomes" id="UP001499938"/>
    </source>
</evidence>
<evidence type="ECO:0000256" key="4">
    <source>
        <dbReference type="ARBA" id="ARBA00022547"/>
    </source>
</evidence>
<dbReference type="Proteomes" id="UP001499938">
    <property type="component" value="Unassembled WGS sequence"/>
</dbReference>
<keyword evidence="3 11" id="KW-0813">Transport</keyword>
<dbReference type="RefSeq" id="WP_344086607.1">
    <property type="nucleotide sequence ID" value="NZ_BAAAPO010000042.1"/>
</dbReference>
<keyword evidence="4 11" id="KW-0138">CF(0)</keyword>
<keyword evidence="10 11" id="KW-0066">ATP synthesis</keyword>
<dbReference type="SUPFAM" id="SSF81336">
    <property type="entry name" value="F1F0 ATP synthase subunit A"/>
    <property type="match status" value="1"/>
</dbReference>
<dbReference type="InterPro" id="IPR035908">
    <property type="entry name" value="F0_ATP_A_sf"/>
</dbReference>
<protein>
    <recommendedName>
        <fullName evidence="11 12">ATP synthase subunit a</fullName>
    </recommendedName>
    <alternativeName>
        <fullName evidence="11">ATP synthase F0 sector subunit a</fullName>
    </alternativeName>
    <alternativeName>
        <fullName evidence="11">F-ATPase subunit 6</fullName>
    </alternativeName>
</protein>
<evidence type="ECO:0000256" key="11">
    <source>
        <dbReference type="HAMAP-Rule" id="MF_01393"/>
    </source>
</evidence>
<evidence type="ECO:0000256" key="12">
    <source>
        <dbReference type="RuleBase" id="RU000483"/>
    </source>
</evidence>
<evidence type="ECO:0000256" key="1">
    <source>
        <dbReference type="ARBA" id="ARBA00004141"/>
    </source>
</evidence>
<gene>
    <name evidence="11 13" type="primary">atpB</name>
    <name evidence="13" type="ORF">GCM10009811_27760</name>
</gene>
<dbReference type="CDD" id="cd00310">
    <property type="entry name" value="ATP-synt_Fo_a_6"/>
    <property type="match status" value="1"/>
</dbReference>
<feature type="transmembrane region" description="Helical" evidence="11">
    <location>
        <begin position="99"/>
        <end position="121"/>
    </location>
</feature>
<evidence type="ECO:0000256" key="8">
    <source>
        <dbReference type="ARBA" id="ARBA00023065"/>
    </source>
</evidence>
<accession>A0ABN2LYG8</accession>
<evidence type="ECO:0000256" key="7">
    <source>
        <dbReference type="ARBA" id="ARBA00022989"/>
    </source>
</evidence>
<dbReference type="NCBIfam" id="TIGR01131">
    <property type="entry name" value="ATP_synt_6_or_A"/>
    <property type="match status" value="1"/>
</dbReference>
<dbReference type="PANTHER" id="PTHR11410">
    <property type="entry name" value="ATP SYNTHASE SUBUNIT A"/>
    <property type="match status" value="1"/>
</dbReference>
<dbReference type="HAMAP" id="MF_01393">
    <property type="entry name" value="ATP_synth_a_bact"/>
    <property type="match status" value="1"/>
</dbReference>
<comment type="caution">
    <text evidence="13">The sequence shown here is derived from an EMBL/GenBank/DDBJ whole genome shotgun (WGS) entry which is preliminary data.</text>
</comment>
<evidence type="ECO:0000256" key="5">
    <source>
        <dbReference type="ARBA" id="ARBA00022692"/>
    </source>
</evidence>
<keyword evidence="7 11" id="KW-1133">Transmembrane helix</keyword>
<evidence type="ECO:0000256" key="3">
    <source>
        <dbReference type="ARBA" id="ARBA00022448"/>
    </source>
</evidence>
<keyword evidence="9 11" id="KW-0472">Membrane</keyword>
<sequence>MSLHLLGTSLVAPMASGEGEGFHAPTPEEFYWPIFGSGDWTFTRPMAVFGLSVILISWALIALTKKAAIVPGKGQWLVEQAYDFVRNGLARDIIGSKEFLRFVPLLFSLFVVILVNNLFGIIPPIQYPTMSRIAFPIALTLVVYVVYHIAGMRKKGVGHYLTGMIPKGLPKPIYVLMIPLEYAQFFLIRPLTLALRLFGNMFAGHMLLLLFVMGGEYMLLHGGIGLKITSIGSFAMALIFTAFEALIQFLQAYIFTLLAATYISDAISEEH</sequence>
<proteinExistence type="inferred from homology"/>
<name>A0ABN2LYG8_9MICO</name>